<proteinExistence type="predicted"/>
<accession>A0A846TNS5</accession>
<dbReference type="SUPFAM" id="SSF53474">
    <property type="entry name" value="alpha/beta-Hydrolases"/>
    <property type="match status" value="1"/>
</dbReference>
<sequence length="256" mass="28778">MFNKFNIFYGEHQSQFGVLRLPESPEPCPVIVLIHGGFWQSKYNLEENTPIAEDLALRGYATWNIEYRRIGEELDGWNSTFNDVIDAINHLNNIKESHRIDLAKVTVLGHSAGGHLALWLASRTNASQTDNEFNKLAIGIQKVLSLAGVTDLTNMWEIHEQKGIKSPVAALLGGTPKEFPKRYKMTSPIELLPFGVEQVLIHGELDRHVPVELSINYSQIAQEKEDKVKLVVLSDIEHFKVIDPASSAWDIVVDSI</sequence>
<organism evidence="3 4">
    <name type="scientific">Mesobacillus selenatarsenatis</name>
    <dbReference type="NCBI Taxonomy" id="388741"/>
    <lineage>
        <taxon>Bacteria</taxon>
        <taxon>Bacillati</taxon>
        <taxon>Bacillota</taxon>
        <taxon>Bacilli</taxon>
        <taxon>Bacillales</taxon>
        <taxon>Bacillaceae</taxon>
        <taxon>Mesobacillus</taxon>
    </lineage>
</organism>
<dbReference type="Proteomes" id="UP000587942">
    <property type="component" value="Unassembled WGS sequence"/>
</dbReference>
<dbReference type="Pfam" id="PF20434">
    <property type="entry name" value="BD-FAE"/>
    <property type="match status" value="1"/>
</dbReference>
<protein>
    <submittedName>
        <fullName evidence="3">Alpha/beta hydrolase</fullName>
    </submittedName>
</protein>
<name>A0A846TNS5_9BACI</name>
<dbReference type="AlphaFoldDB" id="A0A846TNS5"/>
<gene>
    <name evidence="3" type="ORF">GWK17_01095</name>
</gene>
<evidence type="ECO:0000256" key="1">
    <source>
        <dbReference type="ARBA" id="ARBA00022801"/>
    </source>
</evidence>
<feature type="domain" description="BD-FAE-like" evidence="2">
    <location>
        <begin position="24"/>
        <end position="216"/>
    </location>
</feature>
<dbReference type="PANTHER" id="PTHR48081">
    <property type="entry name" value="AB HYDROLASE SUPERFAMILY PROTEIN C4A8.06C"/>
    <property type="match status" value="1"/>
</dbReference>
<keyword evidence="1 3" id="KW-0378">Hydrolase</keyword>
<evidence type="ECO:0000259" key="2">
    <source>
        <dbReference type="Pfam" id="PF20434"/>
    </source>
</evidence>
<dbReference type="GO" id="GO:0016787">
    <property type="term" value="F:hydrolase activity"/>
    <property type="evidence" value="ECO:0007669"/>
    <property type="project" value="UniProtKB-KW"/>
</dbReference>
<dbReference type="InterPro" id="IPR029058">
    <property type="entry name" value="AB_hydrolase_fold"/>
</dbReference>
<dbReference type="EMBL" id="JAAVUM010000001">
    <property type="protein sequence ID" value="NKE04081.1"/>
    <property type="molecule type" value="Genomic_DNA"/>
</dbReference>
<evidence type="ECO:0000313" key="4">
    <source>
        <dbReference type="Proteomes" id="UP000587942"/>
    </source>
</evidence>
<evidence type="ECO:0000313" key="3">
    <source>
        <dbReference type="EMBL" id="NKE04081.1"/>
    </source>
</evidence>
<dbReference type="InterPro" id="IPR050300">
    <property type="entry name" value="GDXG_lipolytic_enzyme"/>
</dbReference>
<comment type="caution">
    <text evidence="3">The sequence shown here is derived from an EMBL/GenBank/DDBJ whole genome shotgun (WGS) entry which is preliminary data.</text>
</comment>
<dbReference type="RefSeq" id="WP_167830603.1">
    <property type="nucleotide sequence ID" value="NZ_JAAVUM010000001.1"/>
</dbReference>
<reference evidence="3 4" key="1">
    <citation type="submission" date="2020-03" db="EMBL/GenBank/DDBJ databases">
        <authorList>
            <person name="Sun Q."/>
        </authorList>
    </citation>
    <scope>NUCLEOTIDE SEQUENCE [LARGE SCALE GENOMIC DNA]</scope>
    <source>
        <strain evidence="3 4">KACC 21451</strain>
    </source>
</reference>
<dbReference type="Gene3D" id="3.40.50.1820">
    <property type="entry name" value="alpha/beta hydrolase"/>
    <property type="match status" value="1"/>
</dbReference>
<dbReference type="InterPro" id="IPR049492">
    <property type="entry name" value="BD-FAE-like_dom"/>
</dbReference>